<dbReference type="PRINTS" id="PR00081">
    <property type="entry name" value="GDHRDH"/>
</dbReference>
<dbReference type="GO" id="GO:0016616">
    <property type="term" value="F:oxidoreductase activity, acting on the CH-OH group of donors, NAD or NADP as acceptor"/>
    <property type="evidence" value="ECO:0007669"/>
    <property type="project" value="TreeGrafter"/>
</dbReference>
<dbReference type="Pfam" id="PF00106">
    <property type="entry name" value="adh_short"/>
    <property type="match status" value="1"/>
</dbReference>
<dbReference type="PANTHER" id="PTHR44229">
    <property type="entry name" value="15-HYDROXYPROSTAGLANDIN DEHYDROGENASE [NAD(+)]"/>
    <property type="match status" value="1"/>
</dbReference>
<dbReference type="OrthoDB" id="5296at2759"/>
<protein>
    <submittedName>
        <fullName evidence="4">Short-chain dehydrogenase</fullName>
    </submittedName>
</protein>
<dbReference type="PANTHER" id="PTHR44229:SF4">
    <property type="entry name" value="15-HYDROXYPROSTAGLANDIN DEHYDROGENASE [NAD(+)]"/>
    <property type="match status" value="1"/>
</dbReference>
<evidence type="ECO:0000313" key="4">
    <source>
        <dbReference type="EMBL" id="KAF4124693.1"/>
    </source>
</evidence>
<evidence type="ECO:0000256" key="1">
    <source>
        <dbReference type="ARBA" id="ARBA00006484"/>
    </source>
</evidence>
<dbReference type="GO" id="GO:0005737">
    <property type="term" value="C:cytoplasm"/>
    <property type="evidence" value="ECO:0007669"/>
    <property type="project" value="TreeGrafter"/>
</dbReference>
<dbReference type="Proteomes" id="UP000749293">
    <property type="component" value="Unassembled WGS sequence"/>
</dbReference>
<accession>A0A9P4YZW2</accession>
<proteinExistence type="inferred from homology"/>
<dbReference type="SUPFAM" id="SSF51735">
    <property type="entry name" value="NAD(P)-binding Rossmann-fold domains"/>
    <property type="match status" value="1"/>
</dbReference>
<sequence length="282" mass="29963">IGLAFARLLLAKGCSVILADKTLRPETQTLLDEYAPSSSSAVTDGASSKPQAIFHETDVTSWSQLDATFTRATTSLPSLDIVAASAGLEEPTWASFWEKPTGPDPNGYAVLDVNLTAPVRLSQLAISHWTRSRRPGCLVHVGSQAGYTSGLGTPLYFASKHGLHGFVRSLAALKGELGIRSGCVAPGAVRTPMWSEDPSKASMVDESIDFSEPEEIASAMYDLVVDENLGSGTIYECTKANGTRVVPEFNAPPPPAGSGTLEGYVAAEEKLYERLREEGTEA</sequence>
<feature type="signal peptide" evidence="3">
    <location>
        <begin position="1"/>
        <end position="19"/>
    </location>
</feature>
<dbReference type="RefSeq" id="XP_035323345.1">
    <property type="nucleotide sequence ID" value="XM_035467333.1"/>
</dbReference>
<dbReference type="AlphaFoldDB" id="A0A9P4YZW2"/>
<feature type="chain" id="PRO_5040489799" evidence="3">
    <location>
        <begin position="20"/>
        <end position="282"/>
    </location>
</feature>
<dbReference type="GeneID" id="55971587"/>
<dbReference type="InterPro" id="IPR002347">
    <property type="entry name" value="SDR_fam"/>
</dbReference>
<keyword evidence="2" id="KW-0560">Oxidoreductase</keyword>
<evidence type="ECO:0000256" key="2">
    <source>
        <dbReference type="ARBA" id="ARBA00023002"/>
    </source>
</evidence>
<dbReference type="InterPro" id="IPR036291">
    <property type="entry name" value="NAD(P)-bd_dom_sf"/>
</dbReference>
<feature type="non-terminal residue" evidence="4">
    <location>
        <position position="1"/>
    </location>
</feature>
<evidence type="ECO:0000256" key="3">
    <source>
        <dbReference type="SAM" id="SignalP"/>
    </source>
</evidence>
<name>A0A9P4YZW2_9HYPO</name>
<reference evidence="4" key="1">
    <citation type="submission" date="2020-03" db="EMBL/GenBank/DDBJ databases">
        <title>Site-based positive gene gene selection in Geosmithia morbida across the United States reveals a broad range of putative effectors and factors for local host and environmental adapation.</title>
        <authorList>
            <person name="Onufrak A."/>
            <person name="Murdoch R.W."/>
            <person name="Gazis R."/>
            <person name="Huff M."/>
            <person name="Staton M."/>
            <person name="Klingeman W."/>
            <person name="Hadziabdic D."/>
        </authorList>
    </citation>
    <scope>NUCLEOTIDE SEQUENCE</scope>
    <source>
        <strain evidence="4">1262</strain>
    </source>
</reference>
<keyword evidence="3" id="KW-0732">Signal</keyword>
<gene>
    <name evidence="4" type="ORF">GMORB2_5359</name>
</gene>
<dbReference type="Gene3D" id="3.40.50.720">
    <property type="entry name" value="NAD(P)-binding Rossmann-like Domain"/>
    <property type="match status" value="1"/>
</dbReference>
<dbReference type="EMBL" id="JAANYQ010000004">
    <property type="protein sequence ID" value="KAF4124693.1"/>
    <property type="molecule type" value="Genomic_DNA"/>
</dbReference>
<organism evidence="4 5">
    <name type="scientific">Geosmithia morbida</name>
    <dbReference type="NCBI Taxonomy" id="1094350"/>
    <lineage>
        <taxon>Eukaryota</taxon>
        <taxon>Fungi</taxon>
        <taxon>Dikarya</taxon>
        <taxon>Ascomycota</taxon>
        <taxon>Pezizomycotina</taxon>
        <taxon>Sordariomycetes</taxon>
        <taxon>Hypocreomycetidae</taxon>
        <taxon>Hypocreales</taxon>
        <taxon>Bionectriaceae</taxon>
        <taxon>Geosmithia</taxon>
    </lineage>
</organism>
<keyword evidence="5" id="KW-1185">Reference proteome</keyword>
<comment type="caution">
    <text evidence="4">The sequence shown here is derived from an EMBL/GenBank/DDBJ whole genome shotgun (WGS) entry which is preliminary data.</text>
</comment>
<evidence type="ECO:0000313" key="5">
    <source>
        <dbReference type="Proteomes" id="UP000749293"/>
    </source>
</evidence>
<comment type="similarity">
    <text evidence="1">Belongs to the short-chain dehydrogenases/reductases (SDR) family.</text>
</comment>